<dbReference type="Proteomes" id="UP001165065">
    <property type="component" value="Unassembled WGS sequence"/>
</dbReference>
<dbReference type="PANTHER" id="PTHR44329">
    <property type="entry name" value="SERINE/THREONINE-PROTEIN KINASE TNNI3K-RELATED"/>
    <property type="match status" value="1"/>
</dbReference>
<evidence type="ECO:0000256" key="7">
    <source>
        <dbReference type="ARBA" id="ARBA00047899"/>
    </source>
</evidence>
<evidence type="ECO:0000313" key="11">
    <source>
        <dbReference type="EMBL" id="GMI40794.1"/>
    </source>
</evidence>
<sequence length="752" mass="79940">MSNEDALFVASSGASSRPRSPFGTSRRLSASHALSHSRVSVQGLRAQTVTIKGFNSERAADFWLAKYGTPCPFFNALENVHVAPGGAGNGAGGSGAFALSPTGKSRTVGEGVSRVQIKRASMVGSMRAGMESGGTGKGNEAARVNGVGNRGGGTRKTKNNSPKGKGKTMAKLTLYDPEGRDEPVNIERVTYKRRGGDEGSGKVFVRKGVVGKLRGAVGAYEDEDFEDDGGGGVEEEYEDDWGEKEEKDDGTDGSMPVVSAPPVVSRPPIMLTPDVLKEGKGKLKGAGDDNAKSEEEGVGIGMGGLSPMRPPNPFKLNPADLKSGKSSLKSSPLTLTVGGGDMGNDRYLPKSPLNLNSSILKDALKKGKAKLKGGRGFDVKEDHDVEEEGGGRKRRFSLTKESSLASVKREEVAEVKSRHILESMMATAKKEGYFMASKDVICPRDGRVYGRGRFGSVMGGLIKSGRKAKKKKEVVSRRSKFQQSHFKLHGGGGVDSDSATSVAVKKIVPGSKGYVSSRVLEVVSTEITALRSCGAGAHSVTSLLGVTFSGGGVGLVMELYGGGDLHGFVRSSEWGRVGRGNCFKIFHGLAKGLGTIHGKGWIHADLKSHNIMVRKAEDKKGELVWEAAIGDFGNAQKVDSSRCYKEQGTSGWTAPEVFHSSSGYSYPSDVFSLAFIICDAFCSGFDNPLVGMEPDRYVAALRGGTRPSMPESDGSGINKLVAFMWRFEEKGRPTAKQVEERLRDVMINNKTA</sequence>
<dbReference type="SMART" id="SM00220">
    <property type="entry name" value="S_TKc"/>
    <property type="match status" value="1"/>
</dbReference>
<evidence type="ECO:0000256" key="5">
    <source>
        <dbReference type="ARBA" id="ARBA00022777"/>
    </source>
</evidence>
<dbReference type="InterPro" id="IPR000719">
    <property type="entry name" value="Prot_kinase_dom"/>
</dbReference>
<dbReference type="InterPro" id="IPR001245">
    <property type="entry name" value="Ser-Thr/Tyr_kinase_cat_dom"/>
</dbReference>
<keyword evidence="3" id="KW-0808">Transferase</keyword>
<dbReference type="GO" id="GO:0005524">
    <property type="term" value="F:ATP binding"/>
    <property type="evidence" value="ECO:0007669"/>
    <property type="project" value="UniProtKB-KW"/>
</dbReference>
<feature type="compositionally biased region" description="Low complexity" evidence="9">
    <location>
        <begin position="10"/>
        <end position="23"/>
    </location>
</feature>
<comment type="caution">
    <text evidence="11">The sequence shown here is derived from an EMBL/GenBank/DDBJ whole genome shotgun (WGS) entry which is preliminary data.</text>
</comment>
<feature type="compositionally biased region" description="Basic residues" evidence="9">
    <location>
        <begin position="153"/>
        <end position="168"/>
    </location>
</feature>
<feature type="compositionally biased region" description="Low complexity" evidence="9">
    <location>
        <begin position="252"/>
        <end position="268"/>
    </location>
</feature>
<dbReference type="CDD" id="cd00180">
    <property type="entry name" value="PKc"/>
    <property type="match status" value="1"/>
</dbReference>
<dbReference type="Pfam" id="PF07714">
    <property type="entry name" value="PK_Tyr_Ser-Thr"/>
    <property type="match status" value="1"/>
</dbReference>
<keyword evidence="12" id="KW-1185">Reference proteome</keyword>
<evidence type="ECO:0000256" key="2">
    <source>
        <dbReference type="ARBA" id="ARBA00022527"/>
    </source>
</evidence>
<feature type="region of interest" description="Disordered" evidence="9">
    <location>
        <begin position="9"/>
        <end position="29"/>
    </location>
</feature>
<dbReference type="Gene3D" id="1.10.510.10">
    <property type="entry name" value="Transferase(Phosphotransferase) domain 1"/>
    <property type="match status" value="1"/>
</dbReference>
<dbReference type="GO" id="GO:0004674">
    <property type="term" value="F:protein serine/threonine kinase activity"/>
    <property type="evidence" value="ECO:0007669"/>
    <property type="project" value="UniProtKB-KW"/>
</dbReference>
<evidence type="ECO:0000256" key="3">
    <source>
        <dbReference type="ARBA" id="ARBA00022679"/>
    </source>
</evidence>
<evidence type="ECO:0000256" key="4">
    <source>
        <dbReference type="ARBA" id="ARBA00022741"/>
    </source>
</evidence>
<dbReference type="EMBL" id="BRYA01000136">
    <property type="protein sequence ID" value="GMI40794.1"/>
    <property type="molecule type" value="Genomic_DNA"/>
</dbReference>
<evidence type="ECO:0000256" key="9">
    <source>
        <dbReference type="SAM" id="MobiDB-lite"/>
    </source>
</evidence>
<comment type="catalytic activity">
    <reaction evidence="7">
        <text>L-threonyl-[protein] + ATP = O-phospho-L-threonyl-[protein] + ADP + H(+)</text>
        <dbReference type="Rhea" id="RHEA:46608"/>
        <dbReference type="Rhea" id="RHEA-COMP:11060"/>
        <dbReference type="Rhea" id="RHEA-COMP:11605"/>
        <dbReference type="ChEBI" id="CHEBI:15378"/>
        <dbReference type="ChEBI" id="CHEBI:30013"/>
        <dbReference type="ChEBI" id="CHEBI:30616"/>
        <dbReference type="ChEBI" id="CHEBI:61977"/>
        <dbReference type="ChEBI" id="CHEBI:456216"/>
        <dbReference type="EC" id="2.7.11.1"/>
    </reaction>
</comment>
<name>A0A9W7G9F9_9STRA</name>
<evidence type="ECO:0000259" key="10">
    <source>
        <dbReference type="PROSITE" id="PS50011"/>
    </source>
</evidence>
<dbReference type="PANTHER" id="PTHR44329:SF285">
    <property type="entry name" value="V-MOS MOLONEY MURINE SARCOMA VIRAL ONCO HOMOLOG"/>
    <property type="match status" value="1"/>
</dbReference>
<evidence type="ECO:0000313" key="12">
    <source>
        <dbReference type="Proteomes" id="UP001165065"/>
    </source>
</evidence>
<gene>
    <name evidence="11" type="ORF">TrCOL_g383</name>
</gene>
<keyword evidence="2" id="KW-0723">Serine/threonine-protein kinase</keyword>
<dbReference type="InterPro" id="IPR051681">
    <property type="entry name" value="Ser/Thr_Kinases-Pseudokinases"/>
</dbReference>
<evidence type="ECO:0000256" key="1">
    <source>
        <dbReference type="ARBA" id="ARBA00012513"/>
    </source>
</evidence>
<feature type="domain" description="Protein kinase" evidence="10">
    <location>
        <begin position="443"/>
        <end position="747"/>
    </location>
</feature>
<evidence type="ECO:0000256" key="8">
    <source>
        <dbReference type="ARBA" id="ARBA00048679"/>
    </source>
</evidence>
<dbReference type="OrthoDB" id="196512at2759"/>
<dbReference type="PROSITE" id="PS50011">
    <property type="entry name" value="PROTEIN_KINASE_DOM"/>
    <property type="match status" value="1"/>
</dbReference>
<reference evidence="12" key="1">
    <citation type="journal article" date="2023" name="Commun. Biol.">
        <title>Genome analysis of Parmales, the sister group of diatoms, reveals the evolutionary specialization of diatoms from phago-mixotrophs to photoautotrophs.</title>
        <authorList>
            <person name="Ban H."/>
            <person name="Sato S."/>
            <person name="Yoshikawa S."/>
            <person name="Yamada K."/>
            <person name="Nakamura Y."/>
            <person name="Ichinomiya M."/>
            <person name="Sato N."/>
            <person name="Blanc-Mathieu R."/>
            <person name="Endo H."/>
            <person name="Kuwata A."/>
            <person name="Ogata H."/>
        </authorList>
    </citation>
    <scope>NUCLEOTIDE SEQUENCE [LARGE SCALE GENOMIC DNA]</scope>
</reference>
<feature type="region of interest" description="Disordered" evidence="9">
    <location>
        <begin position="125"/>
        <end position="168"/>
    </location>
</feature>
<comment type="catalytic activity">
    <reaction evidence="8">
        <text>L-seryl-[protein] + ATP = O-phospho-L-seryl-[protein] + ADP + H(+)</text>
        <dbReference type="Rhea" id="RHEA:17989"/>
        <dbReference type="Rhea" id="RHEA-COMP:9863"/>
        <dbReference type="Rhea" id="RHEA-COMP:11604"/>
        <dbReference type="ChEBI" id="CHEBI:15378"/>
        <dbReference type="ChEBI" id="CHEBI:29999"/>
        <dbReference type="ChEBI" id="CHEBI:30616"/>
        <dbReference type="ChEBI" id="CHEBI:83421"/>
        <dbReference type="ChEBI" id="CHEBI:456216"/>
        <dbReference type="EC" id="2.7.11.1"/>
    </reaction>
</comment>
<feature type="compositionally biased region" description="Acidic residues" evidence="9">
    <location>
        <begin position="221"/>
        <end position="251"/>
    </location>
</feature>
<dbReference type="AlphaFoldDB" id="A0A9W7G9F9"/>
<organism evidence="11 12">
    <name type="scientific">Triparma columacea</name>
    <dbReference type="NCBI Taxonomy" id="722753"/>
    <lineage>
        <taxon>Eukaryota</taxon>
        <taxon>Sar</taxon>
        <taxon>Stramenopiles</taxon>
        <taxon>Ochrophyta</taxon>
        <taxon>Bolidophyceae</taxon>
        <taxon>Parmales</taxon>
        <taxon>Triparmaceae</taxon>
        <taxon>Triparma</taxon>
    </lineage>
</organism>
<evidence type="ECO:0000256" key="6">
    <source>
        <dbReference type="ARBA" id="ARBA00022840"/>
    </source>
</evidence>
<keyword evidence="4" id="KW-0547">Nucleotide-binding</keyword>
<dbReference type="SUPFAM" id="SSF56112">
    <property type="entry name" value="Protein kinase-like (PK-like)"/>
    <property type="match status" value="1"/>
</dbReference>
<dbReference type="EC" id="2.7.11.1" evidence="1"/>
<dbReference type="InterPro" id="IPR011009">
    <property type="entry name" value="Kinase-like_dom_sf"/>
</dbReference>
<keyword evidence="5" id="KW-0418">Kinase</keyword>
<keyword evidence="6" id="KW-0067">ATP-binding</keyword>
<protein>
    <recommendedName>
        <fullName evidence="1">non-specific serine/threonine protein kinase</fullName>
        <ecNumber evidence="1">2.7.11.1</ecNumber>
    </recommendedName>
</protein>
<accession>A0A9W7G9F9</accession>
<feature type="region of interest" description="Disordered" evidence="9">
    <location>
        <begin position="221"/>
        <end position="269"/>
    </location>
</feature>
<proteinExistence type="predicted"/>